<feature type="transmembrane region" description="Helical" evidence="1">
    <location>
        <begin position="141"/>
        <end position="169"/>
    </location>
</feature>
<reference evidence="2 3" key="1">
    <citation type="submission" date="2019-02" db="EMBL/GenBank/DDBJ databases">
        <title>Pedobacter sp. RP-3-11 sp. nov., isolated from Arctic soil.</title>
        <authorList>
            <person name="Dahal R.H."/>
        </authorList>
    </citation>
    <scope>NUCLEOTIDE SEQUENCE [LARGE SCALE GENOMIC DNA]</scope>
    <source>
        <strain evidence="2 3">RP-3-11</strain>
    </source>
</reference>
<keyword evidence="1" id="KW-0472">Membrane</keyword>
<proteinExistence type="predicted"/>
<feature type="transmembrane region" description="Helical" evidence="1">
    <location>
        <begin position="242"/>
        <end position="261"/>
    </location>
</feature>
<feature type="transmembrane region" description="Helical" evidence="1">
    <location>
        <begin position="181"/>
        <end position="202"/>
    </location>
</feature>
<dbReference type="AlphaFoldDB" id="A0A4R0P1G4"/>
<protein>
    <submittedName>
        <fullName evidence="2">DUF2975 domain-containing protein</fullName>
    </submittedName>
</protein>
<name>A0A4R0P1G4_9SPHI</name>
<evidence type="ECO:0000256" key="1">
    <source>
        <dbReference type="SAM" id="Phobius"/>
    </source>
</evidence>
<keyword evidence="3" id="KW-1185">Reference proteome</keyword>
<keyword evidence="1" id="KW-0812">Transmembrane</keyword>
<dbReference type="Proteomes" id="UP000291485">
    <property type="component" value="Unassembled WGS sequence"/>
</dbReference>
<accession>A0A4R0P1G4</accession>
<dbReference type="RefSeq" id="WP_131558130.1">
    <property type="nucleotide sequence ID" value="NZ_SJSN01000006.1"/>
</dbReference>
<comment type="caution">
    <text evidence="2">The sequence shown here is derived from an EMBL/GenBank/DDBJ whole genome shotgun (WGS) entry which is preliminary data.</text>
</comment>
<gene>
    <name evidence="2" type="ORF">EZ449_09675</name>
</gene>
<keyword evidence="1" id="KW-1133">Transmembrane helix</keyword>
<dbReference type="OrthoDB" id="764235at2"/>
<feature type="transmembrane region" description="Helical" evidence="1">
    <location>
        <begin position="12"/>
        <end position="34"/>
    </location>
</feature>
<evidence type="ECO:0000313" key="2">
    <source>
        <dbReference type="EMBL" id="TCD10604.1"/>
    </source>
</evidence>
<sequence length="269" mass="30453">MKYKLLARIIKALLILGLILFGLTIILQIGSNIFNFPSYIRINGGRFGDKEKGYLLPMYFHTSLPDTVIQYKNGKTVGNVRIYKDADHKLYEKYQDSDVVNKFVNKLQNGPADHSVEILNSISFMGYALLKVNSDHKTYTFLWAFFALIRGFLIFILLIILISLINIYLAGDFLIVRSFRLITWFGVVLILRELTEIIYVYTAGTIVNNVNLNTRSLVGNQIINNIEMSFNSGGSMVDLSNVGIGIIIILLSKVIMEAVLIKQENDLTI</sequence>
<organism evidence="2 3">
    <name type="scientific">Pedobacter frigidisoli</name>
    <dbReference type="NCBI Taxonomy" id="2530455"/>
    <lineage>
        <taxon>Bacteria</taxon>
        <taxon>Pseudomonadati</taxon>
        <taxon>Bacteroidota</taxon>
        <taxon>Sphingobacteriia</taxon>
        <taxon>Sphingobacteriales</taxon>
        <taxon>Sphingobacteriaceae</taxon>
        <taxon>Pedobacter</taxon>
    </lineage>
</organism>
<evidence type="ECO:0000313" key="3">
    <source>
        <dbReference type="Proteomes" id="UP000291485"/>
    </source>
</evidence>
<dbReference type="EMBL" id="SJSN01000006">
    <property type="protein sequence ID" value="TCD10604.1"/>
    <property type="molecule type" value="Genomic_DNA"/>
</dbReference>